<dbReference type="GeneID" id="102668194"/>
<dbReference type="SUPFAM" id="SSF47459">
    <property type="entry name" value="HLH, helix-loop-helix DNA-binding domain"/>
    <property type="match status" value="1"/>
</dbReference>
<reference evidence="8 9" key="1">
    <citation type="journal article" date="2010" name="Nature">
        <title>Genome sequence of the palaeopolyploid soybean.</title>
        <authorList>
            <person name="Schmutz J."/>
            <person name="Cannon S.B."/>
            <person name="Schlueter J."/>
            <person name="Ma J."/>
            <person name="Mitros T."/>
            <person name="Nelson W."/>
            <person name="Hyten D.L."/>
            <person name="Song Q."/>
            <person name="Thelen J.J."/>
            <person name="Cheng J."/>
            <person name="Xu D."/>
            <person name="Hellsten U."/>
            <person name="May G.D."/>
            <person name="Yu Y."/>
            <person name="Sakurai T."/>
            <person name="Umezawa T."/>
            <person name="Bhattacharyya M.K."/>
            <person name="Sandhu D."/>
            <person name="Valliyodan B."/>
            <person name="Lindquist E."/>
            <person name="Peto M."/>
            <person name="Grant D."/>
            <person name="Shu S."/>
            <person name="Goodstein D."/>
            <person name="Barry K."/>
            <person name="Futrell-Griggs M."/>
            <person name="Abernathy B."/>
            <person name="Du J."/>
            <person name="Tian Z."/>
            <person name="Zhu L."/>
            <person name="Gill N."/>
            <person name="Joshi T."/>
            <person name="Libault M."/>
            <person name="Sethuraman A."/>
            <person name="Zhang X.-C."/>
            <person name="Shinozaki K."/>
            <person name="Nguyen H.T."/>
            <person name="Wing R.A."/>
            <person name="Cregan P."/>
            <person name="Specht J."/>
            <person name="Grimwood J."/>
            <person name="Rokhsar D."/>
            <person name="Stacey G."/>
            <person name="Shoemaker R.C."/>
            <person name="Jackson S.A."/>
        </authorList>
    </citation>
    <scope>NUCLEOTIDE SEQUENCE [LARGE SCALE GENOMIC DNA]</scope>
    <source>
        <strain evidence="9">cv. Williams 82</strain>
        <tissue evidence="8">Callus</tissue>
    </source>
</reference>
<evidence type="ECO:0000256" key="2">
    <source>
        <dbReference type="ARBA" id="ARBA00023015"/>
    </source>
</evidence>
<dbReference type="CDD" id="cd11445">
    <property type="entry name" value="bHLH_AtPIF_like"/>
    <property type="match status" value="1"/>
</dbReference>
<evidence type="ECO:0000313" key="10">
    <source>
        <dbReference type="Proteomes" id="UP000008827"/>
    </source>
</evidence>
<evidence type="ECO:0000256" key="4">
    <source>
        <dbReference type="ARBA" id="ARBA00023163"/>
    </source>
</evidence>
<dbReference type="EMBL" id="CM000850">
    <property type="protein sequence ID" value="KRH05666.1"/>
    <property type="molecule type" value="Genomic_DNA"/>
</dbReference>
<keyword evidence="4" id="KW-0804">Transcription</keyword>
<evidence type="ECO:0000313" key="9">
    <source>
        <dbReference type="EnsemblPlants" id="KRH05666"/>
    </source>
</evidence>
<dbReference type="FunFam" id="4.10.280.10:FF:000004">
    <property type="entry name" value="Basic helix-loop-helix transcription factor"/>
    <property type="match status" value="1"/>
</dbReference>
<evidence type="ECO:0000256" key="5">
    <source>
        <dbReference type="ARBA" id="ARBA00023242"/>
    </source>
</evidence>
<dbReference type="OrthoDB" id="690068at2759"/>
<comment type="subcellular location">
    <subcellularLocation>
        <location evidence="1">Nucleus</location>
    </subcellularLocation>
</comment>
<reference evidence="9" key="2">
    <citation type="submission" date="2018-02" db="UniProtKB">
        <authorList>
            <consortium name="EnsemblPlants"/>
        </authorList>
    </citation>
    <scope>IDENTIFICATION</scope>
    <source>
        <strain evidence="9">Williams 82</strain>
    </source>
</reference>
<dbReference type="PANTHER" id="PTHR45855">
    <property type="entry name" value="TRANSCRIPTION FACTOR PIF1-RELATED"/>
    <property type="match status" value="1"/>
</dbReference>
<feature type="domain" description="BHLH" evidence="7">
    <location>
        <begin position="124"/>
        <end position="173"/>
    </location>
</feature>
<dbReference type="InterPro" id="IPR011598">
    <property type="entry name" value="bHLH_dom"/>
</dbReference>
<dbReference type="SMART" id="SM00353">
    <property type="entry name" value="HLH"/>
    <property type="match status" value="1"/>
</dbReference>
<dbReference type="GO" id="GO:0005634">
    <property type="term" value="C:nucleus"/>
    <property type="evidence" value="ECO:0007669"/>
    <property type="project" value="UniProtKB-SubCell"/>
</dbReference>
<gene>
    <name evidence="9" type="primary">LOC102668194</name>
    <name evidence="8" type="ORF">GLYMA_17G241000</name>
</gene>
<name>A0A0R0FQU7_SOYBN</name>
<evidence type="ECO:0000256" key="3">
    <source>
        <dbReference type="ARBA" id="ARBA00023125"/>
    </source>
</evidence>
<keyword evidence="3" id="KW-0238">DNA-binding</keyword>
<dbReference type="RefSeq" id="XP_006601285.1">
    <property type="nucleotide sequence ID" value="XM_006601222.4"/>
</dbReference>
<dbReference type="InterPro" id="IPR031066">
    <property type="entry name" value="bHLH_ALC-like_plant"/>
</dbReference>
<dbReference type="PANTHER" id="PTHR45855:SF72">
    <property type="entry name" value="HELIX LOOP HELIX DNA-BINDING DOMAIN PROTEIN"/>
    <property type="match status" value="1"/>
</dbReference>
<dbReference type="GO" id="GO:0046983">
    <property type="term" value="F:protein dimerization activity"/>
    <property type="evidence" value="ECO:0007669"/>
    <property type="project" value="InterPro"/>
</dbReference>
<dbReference type="Gramene" id="KRH05666">
    <property type="protein sequence ID" value="KRH05666"/>
    <property type="gene ID" value="GLYMA_17G241000"/>
</dbReference>
<dbReference type="PROSITE" id="PS50888">
    <property type="entry name" value="BHLH"/>
    <property type="match status" value="1"/>
</dbReference>
<reference evidence="8" key="3">
    <citation type="submission" date="2018-07" db="EMBL/GenBank/DDBJ databases">
        <title>WGS assembly of Glycine max.</title>
        <authorList>
            <person name="Schmutz J."/>
            <person name="Cannon S."/>
            <person name="Schlueter J."/>
            <person name="Ma J."/>
            <person name="Mitros T."/>
            <person name="Nelson W."/>
            <person name="Hyten D."/>
            <person name="Song Q."/>
            <person name="Thelen J."/>
            <person name="Cheng J."/>
            <person name="Xu D."/>
            <person name="Hellsten U."/>
            <person name="May G."/>
            <person name="Yu Y."/>
            <person name="Sakurai T."/>
            <person name="Umezawa T."/>
            <person name="Bhattacharyya M."/>
            <person name="Sandhu D."/>
            <person name="Valliyodan B."/>
            <person name="Lindquist E."/>
            <person name="Peto M."/>
            <person name="Grant D."/>
            <person name="Shu S."/>
            <person name="Goodstein D."/>
            <person name="Barry K."/>
            <person name="Futrell-Griggs M."/>
            <person name="Abernathy B."/>
            <person name="Du J."/>
            <person name="Tian Z."/>
            <person name="Zhu L."/>
            <person name="Gill N."/>
            <person name="Joshi T."/>
            <person name="Libault M."/>
            <person name="Sethuraman A."/>
            <person name="Zhang X."/>
            <person name="Shinozaki K."/>
            <person name="Nguyen H."/>
            <person name="Wing R."/>
            <person name="Cregan P."/>
            <person name="Specht J."/>
            <person name="Grimwood J."/>
            <person name="Rokhsar D."/>
            <person name="Stacey G."/>
            <person name="Shoemaker R."/>
            <person name="Jackson S."/>
        </authorList>
    </citation>
    <scope>NUCLEOTIDE SEQUENCE</scope>
    <source>
        <tissue evidence="8">Callus</tissue>
    </source>
</reference>
<evidence type="ECO:0000256" key="6">
    <source>
        <dbReference type="SAM" id="MobiDB-lite"/>
    </source>
</evidence>
<keyword evidence="5" id="KW-0539">Nucleus</keyword>
<evidence type="ECO:0000313" key="8">
    <source>
        <dbReference type="EMBL" id="KRH05666.1"/>
    </source>
</evidence>
<evidence type="ECO:0000259" key="7">
    <source>
        <dbReference type="PROSITE" id="PS50888"/>
    </source>
</evidence>
<accession>A0A0R0FQU7</accession>
<feature type="region of interest" description="Disordered" evidence="6">
    <location>
        <begin position="103"/>
        <end position="136"/>
    </location>
</feature>
<keyword evidence="10" id="KW-1185">Reference proteome</keyword>
<keyword evidence="2" id="KW-0805">Transcription regulation</keyword>
<dbReference type="AlphaFoldDB" id="A0A0R0FQU7"/>
<proteinExistence type="predicted"/>
<dbReference type="EnsemblPlants" id="KRH05666">
    <property type="protein sequence ID" value="KRH05666"/>
    <property type="gene ID" value="GLYMA_17G241000"/>
</dbReference>
<dbReference type="SMR" id="A0A0R0FQU7"/>
<feature type="compositionally biased region" description="Low complexity" evidence="6">
    <location>
        <begin position="46"/>
        <end position="77"/>
    </location>
</feature>
<dbReference type="ExpressionAtlas" id="A0A0R0FQU7">
    <property type="expression patterns" value="baseline and differential"/>
</dbReference>
<dbReference type="Pfam" id="PF00010">
    <property type="entry name" value="HLH"/>
    <property type="match status" value="1"/>
</dbReference>
<dbReference type="GO" id="GO:0003677">
    <property type="term" value="F:DNA binding"/>
    <property type="evidence" value="ECO:0007669"/>
    <property type="project" value="UniProtKB-KW"/>
</dbReference>
<sequence length="296" mass="32402">MAGDVGRALPPPDSEEFSTLFSQLLHNSPPLGMDPNHSPPDFTPHNNTIDININNNIINNNNNNNPVPSSPSNFNFSDPHHYIPASDATTFKQHTPDFTSFSVESVEASKPVPPPRSSSSKRSRAAEFHNLSEKRRRSRINEKMKALQNLIPNSNKTDKASMLDEAIEYLKQLQLQVQMLMMRNGLSLHPMSLPGGLRPMIMSQTGLNLDGSNGFHNSTSAIASSSNDESLVRHAFSFPKQCSISNQSIGVPSVTNIATSDTSSTFHPSIKDALYGNMPQLFMDTTTMGKPSPDVS</sequence>
<dbReference type="InterPro" id="IPR047265">
    <property type="entry name" value="PIF1-like_bHLH"/>
</dbReference>
<evidence type="ECO:0000256" key="1">
    <source>
        <dbReference type="ARBA" id="ARBA00004123"/>
    </source>
</evidence>
<feature type="region of interest" description="Disordered" evidence="6">
    <location>
        <begin position="26"/>
        <end position="81"/>
    </location>
</feature>
<feature type="compositionally biased region" description="Basic and acidic residues" evidence="6">
    <location>
        <begin position="124"/>
        <end position="136"/>
    </location>
</feature>
<dbReference type="Gene3D" id="4.10.280.10">
    <property type="entry name" value="Helix-loop-helix DNA-binding domain"/>
    <property type="match status" value="1"/>
</dbReference>
<dbReference type="InterPro" id="IPR036638">
    <property type="entry name" value="HLH_DNA-bd_sf"/>
</dbReference>
<dbReference type="Proteomes" id="UP000008827">
    <property type="component" value="Chromosome 17"/>
</dbReference>
<protein>
    <recommendedName>
        <fullName evidence="7">BHLH domain-containing protein</fullName>
    </recommendedName>
</protein>
<organism evidence="8">
    <name type="scientific">Glycine max</name>
    <name type="common">Soybean</name>
    <name type="synonym">Glycine hispida</name>
    <dbReference type="NCBI Taxonomy" id="3847"/>
    <lineage>
        <taxon>Eukaryota</taxon>
        <taxon>Viridiplantae</taxon>
        <taxon>Streptophyta</taxon>
        <taxon>Embryophyta</taxon>
        <taxon>Tracheophyta</taxon>
        <taxon>Spermatophyta</taxon>
        <taxon>Magnoliopsida</taxon>
        <taxon>eudicotyledons</taxon>
        <taxon>Gunneridae</taxon>
        <taxon>Pentapetalae</taxon>
        <taxon>rosids</taxon>
        <taxon>fabids</taxon>
        <taxon>Fabales</taxon>
        <taxon>Fabaceae</taxon>
        <taxon>Papilionoideae</taxon>
        <taxon>50 kb inversion clade</taxon>
        <taxon>NPAAA clade</taxon>
        <taxon>indigoferoid/millettioid clade</taxon>
        <taxon>Phaseoleae</taxon>
        <taxon>Glycine</taxon>
        <taxon>Glycine subgen. Soja</taxon>
    </lineage>
</organism>